<feature type="domain" description="VanZ-like" evidence="2">
    <location>
        <begin position="7"/>
        <end position="154"/>
    </location>
</feature>
<keyword evidence="4" id="KW-1185">Reference proteome</keyword>
<feature type="transmembrane region" description="Helical" evidence="1">
    <location>
        <begin position="77"/>
        <end position="94"/>
    </location>
</feature>
<keyword evidence="1" id="KW-1133">Transmembrane helix</keyword>
<keyword evidence="1" id="KW-0472">Membrane</keyword>
<evidence type="ECO:0000256" key="1">
    <source>
        <dbReference type="SAM" id="Phobius"/>
    </source>
</evidence>
<dbReference type="NCBIfam" id="NF037970">
    <property type="entry name" value="vanZ_1"/>
    <property type="match status" value="1"/>
</dbReference>
<dbReference type="EMBL" id="CP095071">
    <property type="protein sequence ID" value="UOQ85158.1"/>
    <property type="molecule type" value="Genomic_DNA"/>
</dbReference>
<dbReference type="PIRSF" id="PIRSF019083">
    <property type="entry name" value="UCP019083_VanZ"/>
    <property type="match status" value="1"/>
</dbReference>
<dbReference type="Pfam" id="PF04892">
    <property type="entry name" value="VanZ"/>
    <property type="match status" value="1"/>
</dbReference>
<feature type="transmembrane region" description="Helical" evidence="1">
    <location>
        <begin position="139"/>
        <end position="158"/>
    </location>
</feature>
<dbReference type="RefSeq" id="WP_244743863.1">
    <property type="nucleotide sequence ID" value="NZ_CP095071.1"/>
</dbReference>
<protein>
    <submittedName>
        <fullName evidence="3">VanZ family protein</fullName>
    </submittedName>
</protein>
<evidence type="ECO:0000313" key="4">
    <source>
        <dbReference type="Proteomes" id="UP000831537"/>
    </source>
</evidence>
<feature type="transmembrane region" description="Helical" evidence="1">
    <location>
        <begin position="101"/>
        <end position="119"/>
    </location>
</feature>
<accession>A0ABY4GLT9</accession>
<dbReference type="InterPro" id="IPR016747">
    <property type="entry name" value="Phosphotransbutyrylase"/>
</dbReference>
<dbReference type="InterPro" id="IPR006976">
    <property type="entry name" value="VanZ-like"/>
</dbReference>
<dbReference type="Proteomes" id="UP000831537">
    <property type="component" value="Chromosome"/>
</dbReference>
<name>A0ABY4GLT9_9BACI</name>
<keyword evidence="1" id="KW-0812">Transmembrane</keyword>
<evidence type="ECO:0000313" key="3">
    <source>
        <dbReference type="EMBL" id="UOQ85158.1"/>
    </source>
</evidence>
<feature type="transmembrane region" description="Helical" evidence="1">
    <location>
        <begin position="5"/>
        <end position="21"/>
    </location>
</feature>
<reference evidence="3 4" key="1">
    <citation type="submission" date="2022-04" db="EMBL/GenBank/DDBJ databases">
        <title>Gracilibacillus sp. isolated from saltern.</title>
        <authorList>
            <person name="Won M."/>
            <person name="Lee C.-M."/>
            <person name="Woen H.-Y."/>
            <person name="Kwon S.-W."/>
        </authorList>
    </citation>
    <scope>NUCLEOTIDE SEQUENCE [LARGE SCALE GENOMIC DNA]</scope>
    <source>
        <strain evidence="3 4">SSPM10-3</strain>
    </source>
</reference>
<organism evidence="3 4">
    <name type="scientific">Gracilibacillus salinarum</name>
    <dbReference type="NCBI Taxonomy" id="2932255"/>
    <lineage>
        <taxon>Bacteria</taxon>
        <taxon>Bacillati</taxon>
        <taxon>Bacillota</taxon>
        <taxon>Bacilli</taxon>
        <taxon>Bacillales</taxon>
        <taxon>Bacillaceae</taxon>
        <taxon>Gracilibacillus</taxon>
    </lineage>
</organism>
<sequence length="160" mass="18144">MKKIIYWMFPLLWMWVIYLVSDQPYQQQDIKPFLSTYVDLSFLEPVLSPIVFHYHHSEVSVAALGVEGFIEFIVRKGAHFVVFLTLACLFYIAMRKSFPLSVPKLVAVIAFLLTVLYAISDEWHQGFTAGRTPYAGDVMIDSAGALVGILAILIGNKLRK</sequence>
<proteinExistence type="predicted"/>
<gene>
    <name evidence="3" type="ORF">MUN87_21350</name>
</gene>
<evidence type="ECO:0000259" key="2">
    <source>
        <dbReference type="Pfam" id="PF04892"/>
    </source>
</evidence>